<dbReference type="EMBL" id="CP108133">
    <property type="protein sequence ID" value="WTP55170.1"/>
    <property type="molecule type" value="Genomic_DNA"/>
</dbReference>
<feature type="transmembrane region" description="Helical" evidence="1">
    <location>
        <begin position="78"/>
        <end position="96"/>
    </location>
</feature>
<evidence type="ECO:0000256" key="1">
    <source>
        <dbReference type="SAM" id="Phobius"/>
    </source>
</evidence>
<evidence type="ECO:0000259" key="2">
    <source>
        <dbReference type="Pfam" id="PF03372"/>
    </source>
</evidence>
<dbReference type="SUPFAM" id="SSF56219">
    <property type="entry name" value="DNase I-like"/>
    <property type="match status" value="1"/>
</dbReference>
<organism evidence="3 4">
    <name type="scientific">Streptomyces tauricus</name>
    <dbReference type="NCBI Taxonomy" id="68274"/>
    <lineage>
        <taxon>Bacteria</taxon>
        <taxon>Bacillati</taxon>
        <taxon>Actinomycetota</taxon>
        <taxon>Actinomycetes</taxon>
        <taxon>Kitasatosporales</taxon>
        <taxon>Streptomycetaceae</taxon>
        <taxon>Streptomyces</taxon>
        <taxon>Streptomyces aurantiacus group</taxon>
    </lineage>
</organism>
<accession>A0ABZ1JZR2</accession>
<dbReference type="GO" id="GO:0004519">
    <property type="term" value="F:endonuclease activity"/>
    <property type="evidence" value="ECO:0007669"/>
    <property type="project" value="UniProtKB-KW"/>
</dbReference>
<dbReference type="InterPro" id="IPR005135">
    <property type="entry name" value="Endo/exonuclease/phosphatase"/>
</dbReference>
<feature type="transmembrane region" description="Helical" evidence="1">
    <location>
        <begin position="135"/>
        <end position="154"/>
    </location>
</feature>
<gene>
    <name evidence="3" type="ORF">OG288_32090</name>
</gene>
<sequence>MADAADTAGATGTTGAAYTAGVTVTACATAVAESCRDIPRAIRHDIPRVVRHDIPRTVRRAIPRAVRAGLRPDPWKRGPVLAALALLLGLSLLLHARIPNRIGNLGSLVETFLPWLGLFVPVLLAGALWRRSASAVLALLLPVTVWLNLFGGLLGDRSHPGGDLTVASHNVGAGNPDPAGTARDLAVSGADVLALEELTPQDRGTYEKGLAKAYPHHAVLGTVGVWSRLPLSDTRPVDIRTDVGPLAKTKPADVTLADNRALRTTVATDHGPLAVYVAHLGSARVNPRAGFWTDSRDRNAQALGEAVAAERNERVVLLGDLNGTMDDRAFDGLTSRLRSVQDAAGDGFGFTWPAKFPVARIDQILVRGVEPRSARTLPATGSDHLPVTAAIDW</sequence>
<feature type="transmembrane region" description="Helical" evidence="1">
    <location>
        <begin position="108"/>
        <end position="129"/>
    </location>
</feature>
<evidence type="ECO:0000313" key="3">
    <source>
        <dbReference type="EMBL" id="WTP55170.1"/>
    </source>
</evidence>
<dbReference type="Gene3D" id="3.60.10.10">
    <property type="entry name" value="Endonuclease/exonuclease/phosphatase"/>
    <property type="match status" value="1"/>
</dbReference>
<keyword evidence="3" id="KW-0378">Hydrolase</keyword>
<feature type="domain" description="Endonuclease/exonuclease/phosphatase" evidence="2">
    <location>
        <begin position="167"/>
        <end position="384"/>
    </location>
</feature>
<dbReference type="Proteomes" id="UP001432166">
    <property type="component" value="Chromosome"/>
</dbReference>
<dbReference type="Pfam" id="PF03372">
    <property type="entry name" value="Exo_endo_phos"/>
    <property type="match status" value="1"/>
</dbReference>
<reference evidence="3" key="1">
    <citation type="submission" date="2022-10" db="EMBL/GenBank/DDBJ databases">
        <title>The complete genomes of actinobacterial strains from the NBC collection.</title>
        <authorList>
            <person name="Joergensen T.S."/>
            <person name="Alvarez Arevalo M."/>
            <person name="Sterndorff E.B."/>
            <person name="Faurdal D."/>
            <person name="Vuksanovic O."/>
            <person name="Mourched A.-S."/>
            <person name="Charusanti P."/>
            <person name="Shaw S."/>
            <person name="Blin K."/>
            <person name="Weber T."/>
        </authorList>
    </citation>
    <scope>NUCLEOTIDE SEQUENCE</scope>
    <source>
        <strain evidence="3">NBC_00189</strain>
    </source>
</reference>
<name>A0ABZ1JZR2_9ACTN</name>
<keyword evidence="1" id="KW-0812">Transmembrane</keyword>
<protein>
    <submittedName>
        <fullName evidence="3">Endonuclease/exonuclease/phosphatase family protein</fullName>
    </submittedName>
</protein>
<keyword evidence="3" id="KW-0540">Nuclease</keyword>
<evidence type="ECO:0000313" key="4">
    <source>
        <dbReference type="Proteomes" id="UP001432166"/>
    </source>
</evidence>
<keyword evidence="3" id="KW-0255">Endonuclease</keyword>
<keyword evidence="1" id="KW-0472">Membrane</keyword>
<keyword evidence="4" id="KW-1185">Reference proteome</keyword>
<keyword evidence="1" id="KW-1133">Transmembrane helix</keyword>
<dbReference type="InterPro" id="IPR036691">
    <property type="entry name" value="Endo/exonu/phosph_ase_sf"/>
</dbReference>
<proteinExistence type="predicted"/>